<reference evidence="1" key="1">
    <citation type="submission" date="2014-11" db="EMBL/GenBank/DDBJ databases">
        <authorList>
            <person name="Amaro Gonzalez C."/>
        </authorList>
    </citation>
    <scope>NUCLEOTIDE SEQUENCE</scope>
</reference>
<dbReference type="EMBL" id="GBXM01101819">
    <property type="protein sequence ID" value="JAH06758.1"/>
    <property type="molecule type" value="Transcribed_RNA"/>
</dbReference>
<name>A0A0E9PSE9_ANGAN</name>
<evidence type="ECO:0000313" key="1">
    <source>
        <dbReference type="EMBL" id="JAH06758.1"/>
    </source>
</evidence>
<proteinExistence type="predicted"/>
<organism evidence="1">
    <name type="scientific">Anguilla anguilla</name>
    <name type="common">European freshwater eel</name>
    <name type="synonym">Muraena anguilla</name>
    <dbReference type="NCBI Taxonomy" id="7936"/>
    <lineage>
        <taxon>Eukaryota</taxon>
        <taxon>Metazoa</taxon>
        <taxon>Chordata</taxon>
        <taxon>Craniata</taxon>
        <taxon>Vertebrata</taxon>
        <taxon>Euteleostomi</taxon>
        <taxon>Actinopterygii</taxon>
        <taxon>Neopterygii</taxon>
        <taxon>Teleostei</taxon>
        <taxon>Anguilliformes</taxon>
        <taxon>Anguillidae</taxon>
        <taxon>Anguilla</taxon>
    </lineage>
</organism>
<accession>A0A0E9PSE9</accession>
<protein>
    <submittedName>
        <fullName evidence="1">Uncharacterized protein</fullName>
    </submittedName>
</protein>
<dbReference type="AlphaFoldDB" id="A0A0E9PSE9"/>
<sequence>MLLSAPRTAGENSHLCPKPAIIRRVYCFSPSNSTAFSQR</sequence>
<reference evidence="1" key="2">
    <citation type="journal article" date="2015" name="Fish Shellfish Immunol.">
        <title>Early steps in the European eel (Anguilla anguilla)-Vibrio vulnificus interaction in the gills: Role of the RtxA13 toxin.</title>
        <authorList>
            <person name="Callol A."/>
            <person name="Pajuelo D."/>
            <person name="Ebbesson L."/>
            <person name="Teles M."/>
            <person name="MacKenzie S."/>
            <person name="Amaro C."/>
        </authorList>
    </citation>
    <scope>NUCLEOTIDE SEQUENCE</scope>
</reference>